<evidence type="ECO:0000313" key="1">
    <source>
        <dbReference type="EMBL" id="GIX72382.1"/>
    </source>
</evidence>
<dbReference type="AlphaFoldDB" id="A0AAV4MIR9"/>
<dbReference type="Proteomes" id="UP001054945">
    <property type="component" value="Unassembled WGS sequence"/>
</dbReference>
<comment type="caution">
    <text evidence="1">The sequence shown here is derived from an EMBL/GenBank/DDBJ whole genome shotgun (WGS) entry which is preliminary data.</text>
</comment>
<protein>
    <submittedName>
        <fullName evidence="1">Uncharacterized protein</fullName>
    </submittedName>
</protein>
<reference evidence="1 2" key="1">
    <citation type="submission" date="2021-06" db="EMBL/GenBank/DDBJ databases">
        <title>Caerostris extrusa draft genome.</title>
        <authorList>
            <person name="Kono N."/>
            <person name="Arakawa K."/>
        </authorList>
    </citation>
    <scope>NUCLEOTIDE SEQUENCE [LARGE SCALE GENOMIC DNA]</scope>
</reference>
<dbReference type="EMBL" id="BPLR01019844">
    <property type="protein sequence ID" value="GIX72382.1"/>
    <property type="molecule type" value="Genomic_DNA"/>
</dbReference>
<gene>
    <name evidence="1" type="ORF">CEXT_124061</name>
</gene>
<sequence length="142" mass="15877">MRENSRIRLLLNYPDSRASFFPGKNPALRIITTAQPTDRCRVLVGWQSEICRIFPKQVRGEKAVAKGRGRGGCRGGLQIGKNSNERCDGRDGGRESSALCLEQATPHLPRAINENPPSHRIQLQYPWKLKDSLKAEGRVGWG</sequence>
<keyword evidence="2" id="KW-1185">Reference proteome</keyword>
<name>A0AAV4MIR9_CAEEX</name>
<proteinExistence type="predicted"/>
<evidence type="ECO:0000313" key="2">
    <source>
        <dbReference type="Proteomes" id="UP001054945"/>
    </source>
</evidence>
<organism evidence="1 2">
    <name type="scientific">Caerostris extrusa</name>
    <name type="common">Bark spider</name>
    <name type="synonym">Caerostris bankana</name>
    <dbReference type="NCBI Taxonomy" id="172846"/>
    <lineage>
        <taxon>Eukaryota</taxon>
        <taxon>Metazoa</taxon>
        <taxon>Ecdysozoa</taxon>
        <taxon>Arthropoda</taxon>
        <taxon>Chelicerata</taxon>
        <taxon>Arachnida</taxon>
        <taxon>Araneae</taxon>
        <taxon>Araneomorphae</taxon>
        <taxon>Entelegynae</taxon>
        <taxon>Araneoidea</taxon>
        <taxon>Araneidae</taxon>
        <taxon>Caerostris</taxon>
    </lineage>
</organism>
<accession>A0AAV4MIR9</accession>